<name>A0AA95SYR5_9BURK</name>
<dbReference type="AlphaFoldDB" id="A0AA95SYR5"/>
<evidence type="ECO:0000313" key="2">
    <source>
        <dbReference type="Proteomes" id="UP001177769"/>
    </source>
</evidence>
<protein>
    <submittedName>
        <fullName evidence="1">Uncharacterized protein</fullName>
    </submittedName>
</protein>
<evidence type="ECO:0000313" key="1">
    <source>
        <dbReference type="EMBL" id="WIT13849.1"/>
    </source>
</evidence>
<sequence length="79" mass="8534">MNRLTLSNQGQASIGRDAKSELRAALHRLSVGKLPMPEVANLKGRLAFTYAVGPAFVMSLLARYGYSSIKELEGPLSTI</sequence>
<organism evidence="1 2">
    <name type="scientific">Paucibacter sediminis</name>
    <dbReference type="NCBI Taxonomy" id="3019553"/>
    <lineage>
        <taxon>Bacteria</taxon>
        <taxon>Pseudomonadati</taxon>
        <taxon>Pseudomonadota</taxon>
        <taxon>Betaproteobacteria</taxon>
        <taxon>Burkholderiales</taxon>
        <taxon>Sphaerotilaceae</taxon>
        <taxon>Roseateles</taxon>
    </lineage>
</organism>
<proteinExistence type="predicted"/>
<dbReference type="EMBL" id="CP116346">
    <property type="protein sequence ID" value="WIT13849.1"/>
    <property type="molecule type" value="Genomic_DNA"/>
</dbReference>
<gene>
    <name evidence="1" type="ORF">PFX98_09560</name>
</gene>
<dbReference type="Proteomes" id="UP001177769">
    <property type="component" value="Chromosome"/>
</dbReference>
<dbReference type="KEGG" id="pais:PFX98_09560"/>
<accession>A0AA95SYR5</accession>
<reference evidence="1" key="1">
    <citation type="submission" date="2023-01" db="EMBL/GenBank/DDBJ databases">
        <title>Whole genome sequence of Paucibacter sp. S2-9 isolated from pond sediment.</title>
        <authorList>
            <person name="Jung J.Y."/>
        </authorList>
    </citation>
    <scope>NUCLEOTIDE SEQUENCE</scope>
    <source>
        <strain evidence="1">S2-9</strain>
    </source>
</reference>
<dbReference type="RefSeq" id="WP_285234968.1">
    <property type="nucleotide sequence ID" value="NZ_CP116346.1"/>
</dbReference>
<keyword evidence="2" id="KW-1185">Reference proteome</keyword>